<dbReference type="AlphaFoldDB" id="A0AAV2I4J4"/>
<dbReference type="EMBL" id="CAXITT010000444">
    <property type="protein sequence ID" value="CAL1541633.1"/>
    <property type="molecule type" value="Genomic_DNA"/>
</dbReference>
<evidence type="ECO:0000259" key="3">
    <source>
        <dbReference type="Pfam" id="PF00710"/>
    </source>
</evidence>
<feature type="domain" description="L-asparaginase N-terminal" evidence="3">
    <location>
        <begin position="7"/>
        <end position="169"/>
    </location>
</feature>
<dbReference type="InterPro" id="IPR037152">
    <property type="entry name" value="L-asparaginase_N_sf"/>
</dbReference>
<dbReference type="PRINTS" id="PR00139">
    <property type="entry name" value="ASNGLNASE"/>
</dbReference>
<gene>
    <name evidence="4" type="ORF">GSLYS_00015239001</name>
</gene>
<dbReference type="PROSITE" id="PS51732">
    <property type="entry name" value="ASN_GLN_ASE_3"/>
    <property type="match status" value="1"/>
</dbReference>
<protein>
    <recommendedName>
        <fullName evidence="3">L-asparaginase N-terminal domain-containing protein</fullName>
    </recommendedName>
</protein>
<keyword evidence="5" id="KW-1185">Reference proteome</keyword>
<proteinExistence type="predicted"/>
<dbReference type="InterPro" id="IPR027474">
    <property type="entry name" value="L-asparaginase_N"/>
</dbReference>
<dbReference type="Pfam" id="PF00710">
    <property type="entry name" value="Asparaginase"/>
    <property type="match status" value="1"/>
</dbReference>
<dbReference type="PIRSF" id="PIRSF500176">
    <property type="entry name" value="L_ASNase"/>
    <property type="match status" value="1"/>
</dbReference>
<dbReference type="InterPro" id="IPR036152">
    <property type="entry name" value="Asp/glu_Ase-like_sf"/>
</dbReference>
<dbReference type="Gene3D" id="3.40.50.1170">
    <property type="entry name" value="L-asparaginase, N-terminal domain"/>
    <property type="match status" value="1"/>
</dbReference>
<feature type="active site" description="O-isoaspartyl threonine intermediate" evidence="1">
    <location>
        <position position="15"/>
    </location>
</feature>
<name>A0AAV2I4J4_LYMST</name>
<dbReference type="SUPFAM" id="SSF53774">
    <property type="entry name" value="Glutaminase/Asparaginase"/>
    <property type="match status" value="1"/>
</dbReference>
<dbReference type="GO" id="GO:0004067">
    <property type="term" value="F:asparaginase activity"/>
    <property type="evidence" value="ECO:0007669"/>
    <property type="project" value="UniProtKB-UniRule"/>
</dbReference>
<organism evidence="4 5">
    <name type="scientific">Lymnaea stagnalis</name>
    <name type="common">Great pond snail</name>
    <name type="synonym">Helix stagnalis</name>
    <dbReference type="NCBI Taxonomy" id="6523"/>
    <lineage>
        <taxon>Eukaryota</taxon>
        <taxon>Metazoa</taxon>
        <taxon>Spiralia</taxon>
        <taxon>Lophotrochozoa</taxon>
        <taxon>Mollusca</taxon>
        <taxon>Gastropoda</taxon>
        <taxon>Heterobranchia</taxon>
        <taxon>Euthyneura</taxon>
        <taxon>Panpulmonata</taxon>
        <taxon>Hygrophila</taxon>
        <taxon>Lymnaeoidea</taxon>
        <taxon>Lymnaeidae</taxon>
        <taxon>Lymnaea</taxon>
    </lineage>
</organism>
<feature type="binding site" evidence="2">
    <location>
        <position position="59"/>
    </location>
    <ligand>
        <name>substrate</name>
    </ligand>
</feature>
<sequence>MSNCKEILILQTGGTIDKTYPQHPGAYGYEIGQPAVVNILARASPCLPCRIESVCTKDSQEITETDRENILRLVVDANQDLVLITHGTDTLCETARYLVRAGVGQGSDYGPGVGEKVVVLTGADKPECMKDSDADFNVGFALGVLLSSSRGVFVTMEGAVIPGTHVVRNKDGKFLDERYVLSDF</sequence>
<evidence type="ECO:0000313" key="4">
    <source>
        <dbReference type="EMBL" id="CAL1541633.1"/>
    </source>
</evidence>
<accession>A0AAV2I4J4</accession>
<evidence type="ECO:0000313" key="5">
    <source>
        <dbReference type="Proteomes" id="UP001497497"/>
    </source>
</evidence>
<dbReference type="InterPro" id="IPR006034">
    <property type="entry name" value="Asparaginase/glutaminase-like"/>
</dbReference>
<dbReference type="PIRSF" id="PIRSF001220">
    <property type="entry name" value="L-ASNase_gatD"/>
    <property type="match status" value="1"/>
</dbReference>
<evidence type="ECO:0000256" key="1">
    <source>
        <dbReference type="PIRSR" id="PIRSR001220-1"/>
    </source>
</evidence>
<evidence type="ECO:0000256" key="2">
    <source>
        <dbReference type="PIRSR" id="PIRSR001220-2"/>
    </source>
</evidence>
<feature type="binding site" evidence="2">
    <location>
        <begin position="88"/>
        <end position="89"/>
    </location>
    <ligand>
        <name>substrate</name>
    </ligand>
</feature>
<reference evidence="4 5" key="1">
    <citation type="submission" date="2024-04" db="EMBL/GenBank/DDBJ databases">
        <authorList>
            <consortium name="Genoscope - CEA"/>
            <person name="William W."/>
        </authorList>
    </citation>
    <scope>NUCLEOTIDE SEQUENCE [LARGE SCALE GENOMIC DNA]</scope>
</reference>
<dbReference type="Proteomes" id="UP001497497">
    <property type="component" value="Unassembled WGS sequence"/>
</dbReference>
<comment type="caution">
    <text evidence="4">The sequence shown here is derived from an EMBL/GenBank/DDBJ whole genome shotgun (WGS) entry which is preliminary data.</text>
</comment>